<evidence type="ECO:0000259" key="4">
    <source>
        <dbReference type="PROSITE" id="PS50279"/>
    </source>
</evidence>
<dbReference type="SUPFAM" id="SSF57362">
    <property type="entry name" value="BPTI-like"/>
    <property type="match status" value="1"/>
</dbReference>
<feature type="domain" description="BPTI/Kunitz inhibitor" evidence="4">
    <location>
        <begin position="65"/>
        <end position="115"/>
    </location>
</feature>
<accession>A0ABR1DR05</accession>
<evidence type="ECO:0000256" key="3">
    <source>
        <dbReference type="ARBA" id="ARBA00023157"/>
    </source>
</evidence>
<keyword evidence="6" id="KW-1185">Reference proteome</keyword>
<dbReference type="PANTHER" id="PTHR10083:SF328">
    <property type="entry name" value="TISSUE FACTOR PATHWAY INHIBITOR"/>
    <property type="match status" value="1"/>
</dbReference>
<organism evidence="5 6">
    <name type="scientific">Necator americanus</name>
    <name type="common">Human hookworm</name>
    <dbReference type="NCBI Taxonomy" id="51031"/>
    <lineage>
        <taxon>Eukaryota</taxon>
        <taxon>Metazoa</taxon>
        <taxon>Ecdysozoa</taxon>
        <taxon>Nematoda</taxon>
        <taxon>Chromadorea</taxon>
        <taxon>Rhabditida</taxon>
        <taxon>Rhabditina</taxon>
        <taxon>Rhabditomorpha</taxon>
        <taxon>Strongyloidea</taxon>
        <taxon>Ancylostomatidae</taxon>
        <taxon>Bunostominae</taxon>
        <taxon>Necator</taxon>
    </lineage>
</organism>
<dbReference type="Gene3D" id="4.10.410.10">
    <property type="entry name" value="Pancreatic trypsin inhibitor Kunitz domain"/>
    <property type="match status" value="1"/>
</dbReference>
<dbReference type="SMART" id="SM00131">
    <property type="entry name" value="KU"/>
    <property type="match status" value="1"/>
</dbReference>
<name>A0ABR1DR05_NECAM</name>
<gene>
    <name evidence="5" type="primary">Necator_chrIV.g17257</name>
    <name evidence="5" type="ORF">RB195_003959</name>
</gene>
<evidence type="ECO:0000313" key="6">
    <source>
        <dbReference type="Proteomes" id="UP001303046"/>
    </source>
</evidence>
<proteinExistence type="predicted"/>
<dbReference type="PROSITE" id="PS00280">
    <property type="entry name" value="BPTI_KUNITZ_1"/>
    <property type="match status" value="1"/>
</dbReference>
<evidence type="ECO:0000256" key="2">
    <source>
        <dbReference type="ARBA" id="ARBA00022900"/>
    </source>
</evidence>
<dbReference type="Pfam" id="PF00014">
    <property type="entry name" value="Kunitz_BPTI"/>
    <property type="match status" value="1"/>
</dbReference>
<reference evidence="5 6" key="1">
    <citation type="submission" date="2023-08" db="EMBL/GenBank/DDBJ databases">
        <title>A Necator americanus chromosomal reference genome.</title>
        <authorList>
            <person name="Ilik V."/>
            <person name="Petrzelkova K.J."/>
            <person name="Pardy F."/>
            <person name="Fuh T."/>
            <person name="Niatou-Singa F.S."/>
            <person name="Gouil Q."/>
            <person name="Baker L."/>
            <person name="Ritchie M.E."/>
            <person name="Jex A.R."/>
            <person name="Gazzola D."/>
            <person name="Li H."/>
            <person name="Toshio Fujiwara R."/>
            <person name="Zhan B."/>
            <person name="Aroian R.V."/>
            <person name="Pafco B."/>
            <person name="Schwarz E.M."/>
        </authorList>
    </citation>
    <scope>NUCLEOTIDE SEQUENCE [LARGE SCALE GENOMIC DNA]</scope>
    <source>
        <strain evidence="5 6">Aroian</strain>
        <tissue evidence="5">Whole animal</tissue>
    </source>
</reference>
<dbReference type="PROSITE" id="PS50279">
    <property type="entry name" value="BPTI_KUNITZ_2"/>
    <property type="match status" value="1"/>
</dbReference>
<dbReference type="Proteomes" id="UP001303046">
    <property type="component" value="Unassembled WGS sequence"/>
</dbReference>
<dbReference type="PANTHER" id="PTHR10083">
    <property type="entry name" value="KUNITZ-TYPE PROTEASE INHIBITOR-RELATED"/>
    <property type="match status" value="1"/>
</dbReference>
<keyword evidence="1" id="KW-0646">Protease inhibitor</keyword>
<dbReference type="EMBL" id="JAVFWL010000004">
    <property type="protein sequence ID" value="KAK6752871.1"/>
    <property type="molecule type" value="Genomic_DNA"/>
</dbReference>
<dbReference type="InterPro" id="IPR036880">
    <property type="entry name" value="Kunitz_BPTI_sf"/>
</dbReference>
<comment type="caution">
    <text evidence="5">The sequence shown here is derived from an EMBL/GenBank/DDBJ whole genome shotgun (WGS) entry which is preliminary data.</text>
</comment>
<dbReference type="CDD" id="cd00109">
    <property type="entry name" value="Kunitz-type"/>
    <property type="match status" value="1"/>
</dbReference>
<keyword evidence="2" id="KW-0722">Serine protease inhibitor</keyword>
<dbReference type="InterPro" id="IPR020901">
    <property type="entry name" value="Prtase_inh_Kunz-CS"/>
</dbReference>
<dbReference type="InterPro" id="IPR050098">
    <property type="entry name" value="TFPI/VKTCI-like"/>
</dbReference>
<evidence type="ECO:0000313" key="5">
    <source>
        <dbReference type="EMBL" id="KAK6752871.1"/>
    </source>
</evidence>
<sequence length="129" mass="14463">MAHYQSSKLLLSTRSSQASPAPLMKQRKSPICESCHRSIYPTMKCLLFLLFCLVLVCGEVRSHSCSGKLETGHCRALIPRWGFDEQTGTCKEFNYGGCGGNSNNFESEELCRKTCKAGQQTKLNRKHKL</sequence>
<keyword evidence="3" id="KW-1015">Disulfide bond</keyword>
<dbReference type="InterPro" id="IPR002223">
    <property type="entry name" value="Kunitz_BPTI"/>
</dbReference>
<dbReference type="PRINTS" id="PR00759">
    <property type="entry name" value="BASICPTASE"/>
</dbReference>
<protein>
    <recommendedName>
        <fullName evidence="4">BPTI/Kunitz inhibitor domain-containing protein</fullName>
    </recommendedName>
</protein>
<evidence type="ECO:0000256" key="1">
    <source>
        <dbReference type="ARBA" id="ARBA00022690"/>
    </source>
</evidence>